<organism evidence="1 2">
    <name type="scientific">Intrasporangium calvum (strain ATCC 23552 / DSM 43043 / JCM 3097 / NBRC 12989 / NCIMB 10167 / NRRL B-3866 / 7 KIP)</name>
    <dbReference type="NCBI Taxonomy" id="710696"/>
    <lineage>
        <taxon>Bacteria</taxon>
        <taxon>Bacillati</taxon>
        <taxon>Actinomycetota</taxon>
        <taxon>Actinomycetes</taxon>
        <taxon>Micrococcales</taxon>
        <taxon>Intrasporangiaceae</taxon>
        <taxon>Intrasporangium</taxon>
    </lineage>
</organism>
<proteinExistence type="predicted"/>
<dbReference type="eggNOG" id="ENOG5033JPI">
    <property type="taxonomic scope" value="Bacteria"/>
</dbReference>
<dbReference type="Proteomes" id="UP000008914">
    <property type="component" value="Chromosome"/>
</dbReference>
<keyword evidence="2" id="KW-1185">Reference proteome</keyword>
<dbReference type="AlphaFoldDB" id="E6S763"/>
<name>E6S763_INTC7</name>
<protein>
    <submittedName>
        <fullName evidence="1">Uncharacterized protein</fullName>
    </submittedName>
</protein>
<dbReference type="InterPro" id="IPR054206">
    <property type="entry name" value="DUF6912"/>
</dbReference>
<dbReference type="RefSeq" id="WP_013493311.1">
    <property type="nucleotide sequence ID" value="NC_014830.1"/>
</dbReference>
<sequence>MPVVRIYLPVGRRELEHLQVTGTVDASPSSPRQGFAVTDELRSRTPNADVEELEYAAFADAVAASASARSAPGDRRVVAATDADPEWVSTGGGGAVSSVALVAPVPMSRIASFHVDEDRGVPDDGGQSDDLLWYDVTELAEVRTLLG</sequence>
<dbReference type="STRING" id="710696.Intca_2491"/>
<dbReference type="HOGENOM" id="CLU_108513_1_0_11"/>
<dbReference type="Pfam" id="PF21853">
    <property type="entry name" value="DUF6912"/>
    <property type="match status" value="1"/>
</dbReference>
<evidence type="ECO:0000313" key="2">
    <source>
        <dbReference type="Proteomes" id="UP000008914"/>
    </source>
</evidence>
<accession>E6S763</accession>
<reference evidence="1 2" key="1">
    <citation type="journal article" date="2010" name="Stand. Genomic Sci.">
        <title>Complete genome sequence of Intrasporangium calvum type strain (7 KIP).</title>
        <authorList>
            <person name="Del Rio T.G."/>
            <person name="Chertkov O."/>
            <person name="Yasawong M."/>
            <person name="Lucas S."/>
            <person name="Deshpande S."/>
            <person name="Cheng J.F."/>
            <person name="Detter C."/>
            <person name="Tapia R."/>
            <person name="Han C."/>
            <person name="Goodwin L."/>
            <person name="Pitluck S."/>
            <person name="Liolios K."/>
            <person name="Ivanova N."/>
            <person name="Mavromatis K."/>
            <person name="Pati A."/>
            <person name="Chen A."/>
            <person name="Palaniappan K."/>
            <person name="Land M."/>
            <person name="Hauser L."/>
            <person name="Chang Y.J."/>
            <person name="Jeffries C.D."/>
            <person name="Rohde M."/>
            <person name="Pukall R."/>
            <person name="Sikorski J."/>
            <person name="Goker M."/>
            <person name="Woyke T."/>
            <person name="Bristow J."/>
            <person name="Eisen J.A."/>
            <person name="Markowitz V."/>
            <person name="Hugenholtz P."/>
            <person name="Kyrpides N.C."/>
            <person name="Klenk H.P."/>
            <person name="Lapidus A."/>
        </authorList>
    </citation>
    <scope>NUCLEOTIDE SEQUENCE [LARGE SCALE GENOMIC DNA]</scope>
    <source>
        <strain evidence="2">ATCC 23552 / DSM 43043 / JCM 3097 / NBRC 12989 / 7 KIP</strain>
    </source>
</reference>
<dbReference type="KEGG" id="ica:Intca_2491"/>
<dbReference type="OrthoDB" id="4866617at2"/>
<gene>
    <name evidence="1" type="ordered locus">Intca_2491</name>
</gene>
<dbReference type="EMBL" id="CP002343">
    <property type="protein sequence ID" value="ADU48997.1"/>
    <property type="molecule type" value="Genomic_DNA"/>
</dbReference>
<evidence type="ECO:0000313" key="1">
    <source>
        <dbReference type="EMBL" id="ADU48997.1"/>
    </source>
</evidence>